<dbReference type="Ensembl" id="ENSNMLT00000049135.1">
    <property type="protein sequence ID" value="ENSNMLP00000044265.1"/>
    <property type="gene ID" value="ENSNMLG00000026798.1"/>
</dbReference>
<evidence type="ECO:0000313" key="2">
    <source>
        <dbReference type="Proteomes" id="UP000694523"/>
    </source>
</evidence>
<name>A0A8C6V5C7_9GOBI</name>
<dbReference type="AlphaFoldDB" id="A0A8C6V5C7"/>
<dbReference type="GO" id="GO:0036038">
    <property type="term" value="C:MKS complex"/>
    <property type="evidence" value="ECO:0007669"/>
    <property type="project" value="InterPro"/>
</dbReference>
<dbReference type="PANTHER" id="PTHR21274:SF2">
    <property type="entry name" value="MECKELIN"/>
    <property type="match status" value="1"/>
</dbReference>
<proteinExistence type="predicted"/>
<dbReference type="InterPro" id="IPR009030">
    <property type="entry name" value="Growth_fac_rcpt_cys_sf"/>
</dbReference>
<dbReference type="InterPro" id="IPR019170">
    <property type="entry name" value="Meckelin"/>
</dbReference>
<dbReference type="GO" id="GO:0060271">
    <property type="term" value="P:cilium assembly"/>
    <property type="evidence" value="ECO:0007669"/>
    <property type="project" value="InterPro"/>
</dbReference>
<reference evidence="1" key="1">
    <citation type="submission" date="2025-08" db="UniProtKB">
        <authorList>
            <consortium name="Ensembl"/>
        </authorList>
    </citation>
    <scope>IDENTIFICATION</scope>
</reference>
<organism evidence="1 2">
    <name type="scientific">Neogobius melanostomus</name>
    <name type="common">round goby</name>
    <dbReference type="NCBI Taxonomy" id="47308"/>
    <lineage>
        <taxon>Eukaryota</taxon>
        <taxon>Metazoa</taxon>
        <taxon>Chordata</taxon>
        <taxon>Craniata</taxon>
        <taxon>Vertebrata</taxon>
        <taxon>Euteleostomi</taxon>
        <taxon>Actinopterygii</taxon>
        <taxon>Neopterygii</taxon>
        <taxon>Teleostei</taxon>
        <taxon>Neoteleostei</taxon>
        <taxon>Acanthomorphata</taxon>
        <taxon>Gobiaria</taxon>
        <taxon>Gobiiformes</taxon>
        <taxon>Gobioidei</taxon>
        <taxon>Gobiidae</taxon>
        <taxon>Benthophilinae</taxon>
        <taxon>Neogobiini</taxon>
        <taxon>Neogobius</taxon>
    </lineage>
</organism>
<dbReference type="SUPFAM" id="SSF57184">
    <property type="entry name" value="Growth factor receptor domain"/>
    <property type="match status" value="1"/>
</dbReference>
<keyword evidence="2" id="KW-1185">Reference proteome</keyword>
<dbReference type="PANTHER" id="PTHR21274">
    <property type="entry name" value="MECKELIN"/>
    <property type="match status" value="1"/>
</dbReference>
<reference evidence="1" key="2">
    <citation type="submission" date="2025-09" db="UniProtKB">
        <authorList>
            <consortium name="Ensembl"/>
        </authorList>
    </citation>
    <scope>IDENTIFICATION</scope>
</reference>
<evidence type="ECO:0000313" key="1">
    <source>
        <dbReference type="Ensembl" id="ENSNMLP00000044265.1"/>
    </source>
</evidence>
<dbReference type="Proteomes" id="UP000694523">
    <property type="component" value="Unplaced"/>
</dbReference>
<sequence length="190" mass="20144">MATGTLPSVLSALFVLISRNNFNVNCQQFIIPFDDPKNCGTDKFFDISSLSCTSCGSNKRSSSTGLSCVCQTGYFALIAEKTSIACQKCPADKPAVTKDGFGCIRCPGSLSDEGFCTCPQGSILVERDLNGNIFEEAKCETCNGNKPASTVPNSNGDRCERCHASFLNTSCTCGSSDIQVSGDKIVHSTI</sequence>
<accession>A0A8C6V5C7</accession>
<protein>
    <submittedName>
        <fullName evidence="1">Uncharacterized protein</fullName>
    </submittedName>
</protein>